<dbReference type="CDD" id="cd03014">
    <property type="entry name" value="PRX_Atyp2cys"/>
    <property type="match status" value="1"/>
</dbReference>
<dbReference type="RefSeq" id="WP_169605011.1">
    <property type="nucleotide sequence ID" value="NZ_CP051481.1"/>
</dbReference>
<reference evidence="6 7" key="1">
    <citation type="submission" date="2020-04" db="EMBL/GenBank/DDBJ databases">
        <title>Novel Mycoplasma species detected in Phocoena phocoena (harbor porpoise) from the USA.</title>
        <authorList>
            <person name="Volokhov D.V."/>
        </authorList>
    </citation>
    <scope>NUCLEOTIDE SEQUENCE [LARGE SCALE GENOMIC DNA]</scope>
    <source>
        <strain evidence="6 7">Phocoena C-264-GEN</strain>
    </source>
</reference>
<dbReference type="PANTHER" id="PTHR43110">
    <property type="entry name" value="THIOL PEROXIDASE"/>
    <property type="match status" value="1"/>
</dbReference>
<keyword evidence="7" id="KW-1185">Reference proteome</keyword>
<proteinExistence type="predicted"/>
<accession>A0A858U3B0</accession>
<evidence type="ECO:0000256" key="2">
    <source>
        <dbReference type="ARBA" id="ARBA00022862"/>
    </source>
</evidence>
<dbReference type="NCBIfam" id="NF001808">
    <property type="entry name" value="PRK00522.1"/>
    <property type="match status" value="1"/>
</dbReference>
<keyword evidence="4" id="KW-0676">Redox-active center</keyword>
<dbReference type="Pfam" id="PF08534">
    <property type="entry name" value="Redoxin"/>
    <property type="match status" value="1"/>
</dbReference>
<keyword evidence="6" id="KW-0560">Oxidoreductase</keyword>
<protein>
    <submittedName>
        <fullName evidence="6">Thiol peroxidase</fullName>
        <ecNumber evidence="6">1.11.1.-</ecNumber>
    </submittedName>
</protein>
<dbReference type="Proteomes" id="UP000501060">
    <property type="component" value="Chromosome"/>
</dbReference>
<dbReference type="AlphaFoldDB" id="A0A858U3B0"/>
<dbReference type="KEGG" id="mphe:HGG69_01315"/>
<evidence type="ECO:0000313" key="6">
    <source>
        <dbReference type="EMBL" id="QJG66960.1"/>
    </source>
</evidence>
<evidence type="ECO:0000259" key="5">
    <source>
        <dbReference type="Pfam" id="PF08534"/>
    </source>
</evidence>
<dbReference type="InterPro" id="IPR002065">
    <property type="entry name" value="TPX"/>
</dbReference>
<evidence type="ECO:0000256" key="3">
    <source>
        <dbReference type="ARBA" id="ARBA00023157"/>
    </source>
</evidence>
<evidence type="ECO:0000313" key="7">
    <source>
        <dbReference type="Proteomes" id="UP000501060"/>
    </source>
</evidence>
<gene>
    <name evidence="6" type="primary">tpx</name>
    <name evidence="6" type="ORF">HGG69_01315</name>
</gene>
<dbReference type="Gene3D" id="3.40.30.10">
    <property type="entry name" value="Glutaredoxin"/>
    <property type="match status" value="1"/>
</dbReference>
<dbReference type="SUPFAM" id="SSF52833">
    <property type="entry name" value="Thioredoxin-like"/>
    <property type="match status" value="1"/>
</dbReference>
<keyword evidence="2" id="KW-0049">Antioxidant</keyword>
<organism evidence="6 7">
    <name type="scientific">Mycoplasma phocoenae</name>
    <dbReference type="NCBI Taxonomy" id="754517"/>
    <lineage>
        <taxon>Bacteria</taxon>
        <taxon>Bacillati</taxon>
        <taxon>Mycoplasmatota</taxon>
        <taxon>Mollicutes</taxon>
        <taxon>Mycoplasmataceae</taxon>
        <taxon>Mycoplasma</taxon>
    </lineage>
</organism>
<name>A0A858U3B0_9MOLU</name>
<dbReference type="InterPro" id="IPR013740">
    <property type="entry name" value="Redoxin"/>
</dbReference>
<dbReference type="GO" id="GO:0008379">
    <property type="term" value="F:thioredoxin peroxidase activity"/>
    <property type="evidence" value="ECO:0007669"/>
    <property type="project" value="InterPro"/>
</dbReference>
<dbReference type="PANTHER" id="PTHR43110:SF1">
    <property type="entry name" value="THIOL PEROXIDASE"/>
    <property type="match status" value="1"/>
</dbReference>
<evidence type="ECO:0000256" key="4">
    <source>
        <dbReference type="ARBA" id="ARBA00023284"/>
    </source>
</evidence>
<feature type="domain" description="Redoxin" evidence="5">
    <location>
        <begin position="20"/>
        <end position="152"/>
    </location>
</feature>
<evidence type="ECO:0000256" key="1">
    <source>
        <dbReference type="ARBA" id="ARBA00022559"/>
    </source>
</evidence>
<dbReference type="InterPro" id="IPR050455">
    <property type="entry name" value="Tpx_Peroxidase_subfamily"/>
</dbReference>
<keyword evidence="1 6" id="KW-0575">Peroxidase</keyword>
<dbReference type="InterPro" id="IPR036249">
    <property type="entry name" value="Thioredoxin-like_sf"/>
</dbReference>
<sequence length="161" mass="18133">MDITFKGKSVTLLGSQLSIGDTFPNFKAVKNDMSAFELSELGQTKKLVFSIPSIDTGVCEMETTKFMNEFKNLNFPAAVISCDLPFALNRYCVAKNNKTLITLSEYLFNDFGHKTGTKIKELGLLTRAVFVLDENNKILHVEYVKEVSSEPDYSIIMSYFQ</sequence>
<dbReference type="EMBL" id="CP051481">
    <property type="protein sequence ID" value="QJG66960.1"/>
    <property type="molecule type" value="Genomic_DNA"/>
</dbReference>
<keyword evidence="3" id="KW-1015">Disulfide bond</keyword>
<dbReference type="EC" id="1.11.1.-" evidence="6"/>